<name>A0ABD6AXE0_9EURY</name>
<evidence type="ECO:0000259" key="1">
    <source>
        <dbReference type="Pfam" id="PF12680"/>
    </source>
</evidence>
<dbReference type="Gene3D" id="3.10.450.50">
    <property type="match status" value="1"/>
</dbReference>
<dbReference type="EMBL" id="JBHUDC010000007">
    <property type="protein sequence ID" value="MFD1514257.1"/>
    <property type="molecule type" value="Genomic_DNA"/>
</dbReference>
<accession>A0ABD6AXE0</accession>
<dbReference type="SUPFAM" id="SSF54427">
    <property type="entry name" value="NTF2-like"/>
    <property type="match status" value="1"/>
</dbReference>
<dbReference type="AlphaFoldDB" id="A0ABD6AXE0"/>
<evidence type="ECO:0000313" key="3">
    <source>
        <dbReference type="Proteomes" id="UP001597187"/>
    </source>
</evidence>
<dbReference type="Pfam" id="PF12680">
    <property type="entry name" value="SnoaL_2"/>
    <property type="match status" value="1"/>
</dbReference>
<evidence type="ECO:0000313" key="2">
    <source>
        <dbReference type="EMBL" id="MFD1514257.1"/>
    </source>
</evidence>
<dbReference type="Proteomes" id="UP001597187">
    <property type="component" value="Unassembled WGS sequence"/>
</dbReference>
<feature type="domain" description="SnoaL-like" evidence="1">
    <location>
        <begin position="24"/>
        <end position="110"/>
    </location>
</feature>
<organism evidence="2 3">
    <name type="scientific">Halomarina rubra</name>
    <dbReference type="NCBI Taxonomy" id="2071873"/>
    <lineage>
        <taxon>Archaea</taxon>
        <taxon>Methanobacteriati</taxon>
        <taxon>Methanobacteriota</taxon>
        <taxon>Stenosarchaea group</taxon>
        <taxon>Halobacteria</taxon>
        <taxon>Halobacteriales</taxon>
        <taxon>Natronomonadaceae</taxon>
        <taxon>Halomarina</taxon>
    </lineage>
</organism>
<proteinExistence type="predicted"/>
<gene>
    <name evidence="2" type="ORF">ACFSBT_13325</name>
</gene>
<reference evidence="2 3" key="1">
    <citation type="journal article" date="2019" name="Int. J. Syst. Evol. Microbiol.">
        <title>The Global Catalogue of Microorganisms (GCM) 10K type strain sequencing project: providing services to taxonomists for standard genome sequencing and annotation.</title>
        <authorList>
            <consortium name="The Broad Institute Genomics Platform"/>
            <consortium name="The Broad Institute Genome Sequencing Center for Infectious Disease"/>
            <person name="Wu L."/>
            <person name="Ma J."/>
        </authorList>
    </citation>
    <scope>NUCLEOTIDE SEQUENCE [LARGE SCALE GENOMIC DNA]</scope>
    <source>
        <strain evidence="2 3">CGMCC 1.12563</strain>
    </source>
</reference>
<dbReference type="InterPro" id="IPR032710">
    <property type="entry name" value="NTF2-like_dom_sf"/>
</dbReference>
<protein>
    <submittedName>
        <fullName evidence="2">Ester cyclase</fullName>
    </submittedName>
</protein>
<sequence length="127" mass="14094">MSTDTNLELLRESIAHHNDPETRDQYLDSYSEDLVLHGADADGLEELRAFYHTVWEAIPDLTVTIDNAVAEGDEVGARYSWSGTHAVTGEEVALDSGLTWYRFEDGKIVERWVAEGTGGAIRDIVTP</sequence>
<keyword evidence="3" id="KW-1185">Reference proteome</keyword>
<comment type="caution">
    <text evidence="2">The sequence shown here is derived from an EMBL/GenBank/DDBJ whole genome shotgun (WGS) entry which is preliminary data.</text>
</comment>
<dbReference type="RefSeq" id="WP_250874231.1">
    <property type="nucleotide sequence ID" value="NZ_JALXFV010000007.1"/>
</dbReference>
<dbReference type="InterPro" id="IPR037401">
    <property type="entry name" value="SnoaL-like"/>
</dbReference>